<dbReference type="InterPro" id="IPR019734">
    <property type="entry name" value="TPR_rpt"/>
</dbReference>
<dbReference type="Gene3D" id="1.25.40.10">
    <property type="entry name" value="Tetratricopeptide repeat domain"/>
    <property type="match status" value="1"/>
</dbReference>
<dbReference type="Proteomes" id="UP000037751">
    <property type="component" value="Unassembled WGS sequence"/>
</dbReference>
<dbReference type="PROSITE" id="PS50005">
    <property type="entry name" value="TPR"/>
    <property type="match status" value="2"/>
</dbReference>
<dbReference type="SUPFAM" id="SSF48452">
    <property type="entry name" value="TPR-like"/>
    <property type="match status" value="2"/>
</dbReference>
<feature type="repeat" description="TPR" evidence="4">
    <location>
        <begin position="362"/>
        <end position="395"/>
    </location>
</feature>
<accession>A0A0M8MWN2</accession>
<dbReference type="PROSITE" id="PS50076">
    <property type="entry name" value="DNAJ_2"/>
    <property type="match status" value="1"/>
</dbReference>
<keyword evidence="4" id="KW-0802">TPR repeat</keyword>
<reference evidence="7 8" key="1">
    <citation type="submission" date="2015-07" db="EMBL/GenBank/DDBJ databases">
        <title>Draft Genome Sequence of Malassezia furfur CBS1878 and Malassezia pachydermatis CBS1879.</title>
        <authorList>
            <person name="Triana S."/>
            <person name="Ohm R."/>
            <person name="Gonzalez A."/>
            <person name="DeCock H."/>
            <person name="Restrepo S."/>
            <person name="Celis A."/>
        </authorList>
    </citation>
    <scope>NUCLEOTIDE SEQUENCE [LARGE SCALE GENOMIC DNA]</scope>
    <source>
        <strain evidence="7 8">CBS 1879</strain>
    </source>
</reference>
<dbReference type="GO" id="GO:0005783">
    <property type="term" value="C:endoplasmic reticulum"/>
    <property type="evidence" value="ECO:0007669"/>
    <property type="project" value="UniProtKB-SubCell"/>
</dbReference>
<evidence type="ECO:0000256" key="1">
    <source>
        <dbReference type="ARBA" id="ARBA00004240"/>
    </source>
</evidence>
<keyword evidence="2 5" id="KW-0732">Signal</keyword>
<comment type="subcellular location">
    <subcellularLocation>
        <location evidence="1">Endoplasmic reticulum</location>
    </subcellularLocation>
</comment>
<evidence type="ECO:0000256" key="3">
    <source>
        <dbReference type="ARBA" id="ARBA00022824"/>
    </source>
</evidence>
<evidence type="ECO:0000259" key="6">
    <source>
        <dbReference type="PROSITE" id="PS50076"/>
    </source>
</evidence>
<feature type="repeat" description="TPR" evidence="4">
    <location>
        <begin position="26"/>
        <end position="59"/>
    </location>
</feature>
<dbReference type="InterPro" id="IPR036869">
    <property type="entry name" value="J_dom_sf"/>
</dbReference>
<dbReference type="Pfam" id="PF00226">
    <property type="entry name" value="DnaJ"/>
    <property type="match status" value="1"/>
</dbReference>
<dbReference type="InterPro" id="IPR051727">
    <property type="entry name" value="DnaJ_C3_Co-chaperones"/>
</dbReference>
<dbReference type="GO" id="GO:0051087">
    <property type="term" value="F:protein-folding chaperone binding"/>
    <property type="evidence" value="ECO:0007669"/>
    <property type="project" value="TreeGrafter"/>
</dbReference>
<name>A0A0M8MWN2_9BASI</name>
<keyword evidence="8" id="KW-1185">Reference proteome</keyword>
<dbReference type="GO" id="GO:0034975">
    <property type="term" value="P:protein folding in endoplasmic reticulum"/>
    <property type="evidence" value="ECO:0007669"/>
    <property type="project" value="TreeGrafter"/>
</dbReference>
<dbReference type="EMBL" id="LGAV01000002">
    <property type="protein sequence ID" value="KOS15280.1"/>
    <property type="molecule type" value="Genomic_DNA"/>
</dbReference>
<dbReference type="Pfam" id="PF13432">
    <property type="entry name" value="TPR_16"/>
    <property type="match status" value="1"/>
</dbReference>
<evidence type="ECO:0000313" key="8">
    <source>
        <dbReference type="Proteomes" id="UP000037751"/>
    </source>
</evidence>
<dbReference type="SUPFAM" id="SSF46565">
    <property type="entry name" value="Chaperone J-domain"/>
    <property type="match status" value="1"/>
</dbReference>
<evidence type="ECO:0000256" key="4">
    <source>
        <dbReference type="PROSITE-ProRule" id="PRU00339"/>
    </source>
</evidence>
<dbReference type="RefSeq" id="XP_017992912.1">
    <property type="nucleotide sequence ID" value="XM_018136808.1"/>
</dbReference>
<comment type="caution">
    <text evidence="7">The sequence shown here is derived from an EMBL/GenBank/DDBJ whole genome shotgun (WGS) entry which is preliminary data.</text>
</comment>
<organism evidence="7 8">
    <name type="scientific">Malassezia pachydermatis</name>
    <dbReference type="NCBI Taxonomy" id="77020"/>
    <lineage>
        <taxon>Eukaryota</taxon>
        <taxon>Fungi</taxon>
        <taxon>Dikarya</taxon>
        <taxon>Basidiomycota</taxon>
        <taxon>Ustilaginomycotina</taxon>
        <taxon>Malasseziomycetes</taxon>
        <taxon>Malasseziales</taxon>
        <taxon>Malasseziaceae</taxon>
        <taxon>Malassezia</taxon>
    </lineage>
</organism>
<evidence type="ECO:0000313" key="7">
    <source>
        <dbReference type="EMBL" id="KOS15280.1"/>
    </source>
</evidence>
<dbReference type="InterPro" id="IPR001623">
    <property type="entry name" value="DnaJ_domain"/>
</dbReference>
<feature type="domain" description="J" evidence="6">
    <location>
        <begin position="417"/>
        <end position="478"/>
    </location>
</feature>
<feature type="chain" id="PRO_5005818742" description="J domain-containing protein" evidence="5">
    <location>
        <begin position="22"/>
        <end position="524"/>
    </location>
</feature>
<dbReference type="CDD" id="cd06257">
    <property type="entry name" value="DnaJ"/>
    <property type="match status" value="1"/>
</dbReference>
<dbReference type="AlphaFoldDB" id="A0A0M8MWN2"/>
<evidence type="ECO:0000256" key="2">
    <source>
        <dbReference type="ARBA" id="ARBA00022729"/>
    </source>
</evidence>
<dbReference type="STRING" id="77020.A0A0M8MWN2"/>
<dbReference type="InterPro" id="IPR011990">
    <property type="entry name" value="TPR-like_helical_dom_sf"/>
</dbReference>
<dbReference type="GO" id="GO:0051787">
    <property type="term" value="F:misfolded protein binding"/>
    <property type="evidence" value="ECO:0007669"/>
    <property type="project" value="TreeGrafter"/>
</dbReference>
<dbReference type="GeneID" id="28728683"/>
<dbReference type="SMART" id="SM00028">
    <property type="entry name" value="TPR"/>
    <property type="match status" value="5"/>
</dbReference>
<sequence length="524" mass="58790">MLWRSLLVAVVLAYVVPSAYAEDLSVSDWLKKANTALTSYDYHAALDAYDHAIELDPSAYLTYFRRATAQQALGRSGLATKDLKATLERNPTFAKAYLQLARIDLKEGEYAAALETLQKMKKMGATQAQTDSEQWSELQKQVTHAQTLSKKLSKSGGKKAEECVQVADELLKLAPNDIVARKLRAECELERGHLDAAVTDWTRLAHLAPSPELQLRLSLLAYYVLGTRDSQMQEAGLTHLKACLHNDPDNKACIRAHKQLRKMDKQLQKARKFSDSQSWNAVISALKGAKVGGPTLYEEVESILHDAVAANVLPSQLAHVVERSELRHEIEEMYCRSYVEQNLIKKGMPWCDKLLARDPNHVQALVAKGEEQMSLEKYEEAVRIFTQAFEKTQNSDRKIHARLSKAQKLLKQSKSKDYYKILGVARDADERTIKKAYRRLAREHHPDKGGSQEKMAEINEAFGVLGDAELRARYDQGDDPNDPMAGQEQAYAQAFTQGGHPFAQFFQQAHFGGGGGGQQFHFSF</sequence>
<dbReference type="OrthoDB" id="1726119at2759"/>
<gene>
    <name evidence="7" type="ORF">Malapachy_2316</name>
</gene>
<dbReference type="Gene3D" id="1.10.287.110">
    <property type="entry name" value="DnaJ domain"/>
    <property type="match status" value="1"/>
</dbReference>
<dbReference type="PANTHER" id="PTHR44140:SF2">
    <property type="entry name" value="LD25575P"/>
    <property type="match status" value="1"/>
</dbReference>
<protein>
    <recommendedName>
        <fullName evidence="6">J domain-containing protein</fullName>
    </recommendedName>
</protein>
<keyword evidence="3" id="KW-0256">Endoplasmic reticulum</keyword>
<dbReference type="SMART" id="SM00271">
    <property type="entry name" value="DnaJ"/>
    <property type="match status" value="1"/>
</dbReference>
<dbReference type="PANTHER" id="PTHR44140">
    <property type="entry name" value="LD25575P"/>
    <property type="match status" value="1"/>
</dbReference>
<dbReference type="VEuPathDB" id="FungiDB:Malapachy_2316"/>
<dbReference type="PRINTS" id="PR00625">
    <property type="entry name" value="JDOMAIN"/>
</dbReference>
<evidence type="ECO:0000256" key="5">
    <source>
        <dbReference type="SAM" id="SignalP"/>
    </source>
</evidence>
<proteinExistence type="predicted"/>
<feature type="signal peptide" evidence="5">
    <location>
        <begin position="1"/>
        <end position="21"/>
    </location>
</feature>